<keyword evidence="3 11" id="KW-0808">Transferase</keyword>
<comment type="subcellular location">
    <subcellularLocation>
        <location evidence="11">Cytoplasm</location>
    </subcellularLocation>
    <subcellularLocation>
        <location evidence="11">Nucleus</location>
    </subcellularLocation>
</comment>
<keyword evidence="7 11" id="KW-0539">Nucleus</keyword>
<dbReference type="PANTHER" id="PTHR11735">
    <property type="entry name" value="TRNA N6-ADENOSINE THREONYLCARBAMOYLTRANSFERASE"/>
    <property type="match status" value="1"/>
</dbReference>
<feature type="binding site" evidence="11">
    <location>
        <position position="135"/>
    </location>
    <ligand>
        <name>a divalent metal cation</name>
        <dbReference type="ChEBI" id="CHEBI:60240"/>
    </ligand>
</feature>
<evidence type="ECO:0000256" key="7">
    <source>
        <dbReference type="ARBA" id="ARBA00023242"/>
    </source>
</evidence>
<evidence type="ECO:0000256" key="1">
    <source>
        <dbReference type="ARBA" id="ARBA00012156"/>
    </source>
</evidence>
<evidence type="ECO:0000313" key="13">
    <source>
        <dbReference type="EMBL" id="EEP78216.1"/>
    </source>
</evidence>
<dbReference type="STRING" id="336963.C4JP02"/>
<dbReference type="eggNOG" id="KOG2708">
    <property type="taxonomic scope" value="Eukaryota"/>
</dbReference>
<evidence type="ECO:0000256" key="4">
    <source>
        <dbReference type="ARBA" id="ARBA00022694"/>
    </source>
</evidence>
<keyword evidence="6" id="KW-0010">Activator</keyword>
<feature type="domain" description="Gcp-like" evidence="12">
    <location>
        <begin position="29"/>
        <end position="335"/>
    </location>
</feature>
<dbReference type="HAMAP" id="MF_01446">
    <property type="entry name" value="Kae1"/>
    <property type="match status" value="1"/>
</dbReference>
<dbReference type="EC" id="2.3.1.234" evidence="1"/>
<evidence type="ECO:0000256" key="5">
    <source>
        <dbReference type="ARBA" id="ARBA00022723"/>
    </source>
</evidence>
<feature type="binding site" evidence="11">
    <location>
        <position position="118"/>
    </location>
    <ligand>
        <name>a divalent metal cation</name>
        <dbReference type="ChEBI" id="CHEBI:60240"/>
    </ligand>
</feature>
<dbReference type="HOGENOM" id="CLU_023208_2_2_1"/>
<dbReference type="CDD" id="cd24132">
    <property type="entry name" value="ASKHA_NBD_OSGEP_like_euk"/>
    <property type="match status" value="1"/>
</dbReference>
<evidence type="ECO:0000256" key="9">
    <source>
        <dbReference type="ARBA" id="ARBA00030439"/>
    </source>
</evidence>
<dbReference type="RefSeq" id="XP_002543545.1">
    <property type="nucleotide sequence ID" value="XM_002543499.1"/>
</dbReference>
<protein>
    <recommendedName>
        <fullName evidence="1">N(6)-L-threonylcarbamoyladenine synthase</fullName>
        <ecNumber evidence="1">2.3.1.234</ecNumber>
    </recommendedName>
    <alternativeName>
        <fullName evidence="9">N6-L-threonylcarbamoyladenine synthase</fullName>
    </alternativeName>
</protein>
<evidence type="ECO:0000256" key="2">
    <source>
        <dbReference type="ARBA" id="ARBA00022490"/>
    </source>
</evidence>
<feature type="binding site" evidence="11">
    <location>
        <position position="329"/>
    </location>
    <ligand>
        <name>a divalent metal cation</name>
        <dbReference type="ChEBI" id="CHEBI:60240"/>
    </ligand>
</feature>
<dbReference type="PANTHER" id="PTHR11735:SF14">
    <property type="entry name" value="TRNA N6-ADENOSINE THREONYLCARBAMOYLTRANSFERASE"/>
    <property type="match status" value="1"/>
</dbReference>
<feature type="binding site" evidence="11">
    <location>
        <begin position="135"/>
        <end position="139"/>
    </location>
    <ligand>
        <name>substrate</name>
    </ligand>
</feature>
<feature type="binding site" evidence="11">
    <location>
        <position position="114"/>
    </location>
    <ligand>
        <name>a divalent metal cation</name>
        <dbReference type="ChEBI" id="CHEBI:60240"/>
    </ligand>
</feature>
<dbReference type="AlphaFoldDB" id="C4JP02"/>
<feature type="binding site" evidence="11">
    <location>
        <position position="182"/>
    </location>
    <ligand>
        <name>substrate</name>
    </ligand>
</feature>
<evidence type="ECO:0000256" key="11">
    <source>
        <dbReference type="HAMAP-Rule" id="MF_03180"/>
    </source>
</evidence>
<name>C4JP02_UNCRE</name>
<dbReference type="InterPro" id="IPR034680">
    <property type="entry name" value="Kae1_archaea_euk"/>
</dbReference>
<accession>C4JP02</accession>
<dbReference type="InterPro" id="IPR000905">
    <property type="entry name" value="Gcp-like_dom"/>
</dbReference>
<comment type="similarity">
    <text evidence="11">Belongs to the KAE1 / TsaD family.</text>
</comment>
<dbReference type="GO" id="GO:0008252">
    <property type="term" value="F:nucleotidase activity"/>
    <property type="evidence" value="ECO:0007669"/>
    <property type="project" value="EnsemblFungi"/>
</dbReference>
<dbReference type="GO" id="GO:0005737">
    <property type="term" value="C:cytoplasm"/>
    <property type="evidence" value="ECO:0007669"/>
    <property type="project" value="UniProtKB-SubCell"/>
</dbReference>
<dbReference type="KEGG" id="ure:UREG_03061"/>
<keyword evidence="8 11" id="KW-0012">Acyltransferase</keyword>
<dbReference type="EMBL" id="CH476616">
    <property type="protein sequence ID" value="EEP78216.1"/>
    <property type="molecule type" value="Genomic_DNA"/>
</dbReference>
<sequence>MIAIGLEGSANKLGVGIILHPDDGGEPQVLANIRHTYVSPPGEGFLPKDTAKHHRQWVVTLVKGALKEAKIGVDDVDCICYTKGPGMGAPLQSVALAARMLSLLWGKELVGVNHCIGHIEMGRYITGAQNPIVLYVSGGNTQVIAYSSQRYRIFGEALDIAVGNCLDRFARTLHISNDPAPGYNIEQLAKKGKRLVELPYTVKGMDCSFSGILATVDGLAAAYGLRGEQSETENVDADTKKAALKLKVDSLDNEEGGTPTRADLCFSLQETVFSMLVEITERAMAHVGSREVLIVGGVGCNERLQEMMGIMARDRGGNVFATDERFCIDNGIMIAQAGILAYKTGFRTKLEDSTCTQRFRTDEVFVQWRND</sequence>
<evidence type="ECO:0000256" key="8">
    <source>
        <dbReference type="ARBA" id="ARBA00023315"/>
    </source>
</evidence>
<dbReference type="VEuPathDB" id="FungiDB:UREG_03061"/>
<dbReference type="GO" id="GO:0031490">
    <property type="term" value="F:chromatin DNA binding"/>
    <property type="evidence" value="ECO:0007669"/>
    <property type="project" value="EnsemblFungi"/>
</dbReference>
<evidence type="ECO:0000259" key="12">
    <source>
        <dbReference type="Pfam" id="PF00814"/>
    </source>
</evidence>
<dbReference type="GO" id="GO:0046872">
    <property type="term" value="F:metal ion binding"/>
    <property type="evidence" value="ECO:0007669"/>
    <property type="project" value="UniProtKB-KW"/>
</dbReference>
<dbReference type="Gene3D" id="3.30.420.40">
    <property type="match status" value="2"/>
</dbReference>
<keyword evidence="5 11" id="KW-0479">Metal-binding</keyword>
<dbReference type="GO" id="GO:0045944">
    <property type="term" value="P:positive regulation of transcription by RNA polymerase II"/>
    <property type="evidence" value="ECO:0007669"/>
    <property type="project" value="EnsemblFungi"/>
</dbReference>
<dbReference type="GO" id="GO:0000785">
    <property type="term" value="C:chromatin"/>
    <property type="evidence" value="ECO:0007669"/>
    <property type="project" value="EnsemblFungi"/>
</dbReference>
<evidence type="ECO:0000256" key="10">
    <source>
        <dbReference type="ARBA" id="ARBA00048117"/>
    </source>
</evidence>
<dbReference type="InParanoid" id="C4JP02"/>
<keyword evidence="2 11" id="KW-0963">Cytoplasm</keyword>
<dbReference type="FunFam" id="3.30.420.40:FF:000295">
    <property type="entry name" value="Probable tRNA N6-adenosine threonylcarbamoyltransferase"/>
    <property type="match status" value="1"/>
</dbReference>
<dbReference type="GO" id="GO:0002949">
    <property type="term" value="P:tRNA threonylcarbamoyladenosine modification"/>
    <property type="evidence" value="ECO:0007669"/>
    <property type="project" value="UniProtKB-UniRule"/>
</dbReference>
<dbReference type="Proteomes" id="UP000002058">
    <property type="component" value="Unassembled WGS sequence"/>
</dbReference>
<reference evidence="14" key="1">
    <citation type="journal article" date="2009" name="Genome Res.">
        <title>Comparative genomic analyses of the human fungal pathogens Coccidioides and their relatives.</title>
        <authorList>
            <person name="Sharpton T.J."/>
            <person name="Stajich J.E."/>
            <person name="Rounsley S.D."/>
            <person name="Gardner M.J."/>
            <person name="Wortman J.R."/>
            <person name="Jordar V.S."/>
            <person name="Maiti R."/>
            <person name="Kodira C.D."/>
            <person name="Neafsey D.E."/>
            <person name="Zeng Q."/>
            <person name="Hung C.-Y."/>
            <person name="McMahan C."/>
            <person name="Muszewska A."/>
            <person name="Grynberg M."/>
            <person name="Mandel M.A."/>
            <person name="Kellner E.M."/>
            <person name="Barker B.M."/>
            <person name="Galgiani J.N."/>
            <person name="Orbach M.J."/>
            <person name="Kirkland T.N."/>
            <person name="Cole G.T."/>
            <person name="Henn M.R."/>
            <person name="Birren B.W."/>
            <person name="Taylor J.W."/>
        </authorList>
    </citation>
    <scope>NUCLEOTIDE SEQUENCE [LARGE SCALE GENOMIC DNA]</scope>
    <source>
        <strain evidence="14">UAMH 1704</strain>
    </source>
</reference>
<dbReference type="GeneID" id="8439408"/>
<comment type="cofactor">
    <cofactor evidence="11">
        <name>a divalent metal cation</name>
        <dbReference type="ChEBI" id="CHEBI:60240"/>
    </cofactor>
    <text evidence="11">Binds 1 divalent metal cation per subunit.</text>
</comment>
<feature type="binding site" evidence="11">
    <location>
        <position position="186"/>
    </location>
    <ligand>
        <name>substrate</name>
    </ligand>
</feature>
<dbReference type="OrthoDB" id="10254073at2759"/>
<dbReference type="FunCoup" id="C4JP02">
    <property type="interactions" value="537"/>
</dbReference>
<keyword evidence="14" id="KW-1185">Reference proteome</keyword>
<dbReference type="InterPro" id="IPR043129">
    <property type="entry name" value="ATPase_NBD"/>
</dbReference>
<dbReference type="Pfam" id="PF00814">
    <property type="entry name" value="TsaD"/>
    <property type="match status" value="1"/>
</dbReference>
<dbReference type="OMA" id="HHRSWVV"/>
<dbReference type="GO" id="GO:0000722">
    <property type="term" value="P:telomere maintenance via recombination"/>
    <property type="evidence" value="ECO:0007669"/>
    <property type="project" value="EnsemblFungi"/>
</dbReference>
<feature type="binding site" evidence="11">
    <location>
        <position position="167"/>
    </location>
    <ligand>
        <name>substrate</name>
    </ligand>
</feature>
<organism evidence="13 14">
    <name type="scientific">Uncinocarpus reesii (strain UAMH 1704)</name>
    <dbReference type="NCBI Taxonomy" id="336963"/>
    <lineage>
        <taxon>Eukaryota</taxon>
        <taxon>Fungi</taxon>
        <taxon>Dikarya</taxon>
        <taxon>Ascomycota</taxon>
        <taxon>Pezizomycotina</taxon>
        <taxon>Eurotiomycetes</taxon>
        <taxon>Eurotiomycetidae</taxon>
        <taxon>Onygenales</taxon>
        <taxon>Onygenaceae</taxon>
        <taxon>Uncinocarpus</taxon>
    </lineage>
</organism>
<dbReference type="PRINTS" id="PR00789">
    <property type="entry name" value="OSIALOPTASE"/>
</dbReference>
<dbReference type="SUPFAM" id="SSF53067">
    <property type="entry name" value="Actin-like ATPase domain"/>
    <property type="match status" value="1"/>
</dbReference>
<evidence type="ECO:0000313" key="14">
    <source>
        <dbReference type="Proteomes" id="UP000002058"/>
    </source>
</evidence>
<comment type="catalytic activity">
    <reaction evidence="10 11">
        <text>L-threonylcarbamoyladenylate + adenosine(37) in tRNA = N(6)-L-threonylcarbamoyladenosine(37) in tRNA + AMP + H(+)</text>
        <dbReference type="Rhea" id="RHEA:37059"/>
        <dbReference type="Rhea" id="RHEA-COMP:10162"/>
        <dbReference type="Rhea" id="RHEA-COMP:10163"/>
        <dbReference type="ChEBI" id="CHEBI:15378"/>
        <dbReference type="ChEBI" id="CHEBI:73682"/>
        <dbReference type="ChEBI" id="CHEBI:74411"/>
        <dbReference type="ChEBI" id="CHEBI:74418"/>
        <dbReference type="ChEBI" id="CHEBI:456215"/>
        <dbReference type="EC" id="2.3.1.234"/>
    </reaction>
</comment>
<proteinExistence type="inferred from homology"/>
<gene>
    <name evidence="13" type="ORF">UREG_03061</name>
</gene>
<dbReference type="InterPro" id="IPR017861">
    <property type="entry name" value="KAE1/TsaD"/>
</dbReference>
<evidence type="ECO:0000256" key="3">
    <source>
        <dbReference type="ARBA" id="ARBA00022679"/>
    </source>
</evidence>
<dbReference type="GO" id="GO:0000408">
    <property type="term" value="C:EKC/KEOPS complex"/>
    <property type="evidence" value="ECO:0007669"/>
    <property type="project" value="EnsemblFungi"/>
</dbReference>
<keyword evidence="4 11" id="KW-0819">tRNA processing</keyword>
<evidence type="ECO:0000256" key="6">
    <source>
        <dbReference type="ARBA" id="ARBA00023159"/>
    </source>
</evidence>
<dbReference type="GO" id="GO:0061711">
    <property type="term" value="F:tRNA N(6)-L-threonylcarbamoyladenine synthase activity"/>
    <property type="evidence" value="ECO:0007669"/>
    <property type="project" value="UniProtKB-EC"/>
</dbReference>
<dbReference type="GO" id="GO:0005634">
    <property type="term" value="C:nucleus"/>
    <property type="evidence" value="ECO:0007669"/>
    <property type="project" value="UniProtKB-SubCell"/>
</dbReference>
<feature type="binding site" evidence="11">
    <location>
        <position position="301"/>
    </location>
    <ligand>
        <name>substrate</name>
    </ligand>
</feature>